<sequence length="102" mass="11089">MEFEGDSSGPSVSEPHRMRLCPTASPTDAALHRGTIMPVTFAASAICALSTVSPSSSPQKPSDWSSFLSLAVILRVFTGEEEWENEGQRLKHLNFGFDCVFV</sequence>
<organism evidence="2 3">
    <name type="scientific">Sesamum alatum</name>
    <dbReference type="NCBI Taxonomy" id="300844"/>
    <lineage>
        <taxon>Eukaryota</taxon>
        <taxon>Viridiplantae</taxon>
        <taxon>Streptophyta</taxon>
        <taxon>Embryophyta</taxon>
        <taxon>Tracheophyta</taxon>
        <taxon>Spermatophyta</taxon>
        <taxon>Magnoliopsida</taxon>
        <taxon>eudicotyledons</taxon>
        <taxon>Gunneridae</taxon>
        <taxon>Pentapetalae</taxon>
        <taxon>asterids</taxon>
        <taxon>lamiids</taxon>
        <taxon>Lamiales</taxon>
        <taxon>Pedaliaceae</taxon>
        <taxon>Sesamum</taxon>
    </lineage>
</organism>
<dbReference type="EMBL" id="JACGWO010000006">
    <property type="protein sequence ID" value="KAK4424933.1"/>
    <property type="molecule type" value="Genomic_DNA"/>
</dbReference>
<evidence type="ECO:0000256" key="1">
    <source>
        <dbReference type="SAM" id="MobiDB-lite"/>
    </source>
</evidence>
<evidence type="ECO:0000313" key="3">
    <source>
        <dbReference type="Proteomes" id="UP001293254"/>
    </source>
</evidence>
<evidence type="ECO:0000313" key="2">
    <source>
        <dbReference type="EMBL" id="KAK4424933.1"/>
    </source>
</evidence>
<protein>
    <submittedName>
        <fullName evidence="2">Uncharacterized protein</fullName>
    </submittedName>
</protein>
<accession>A0AAE1Y8B0</accession>
<comment type="caution">
    <text evidence="2">The sequence shown here is derived from an EMBL/GenBank/DDBJ whole genome shotgun (WGS) entry which is preliminary data.</text>
</comment>
<gene>
    <name evidence="2" type="ORF">Salat_1686900</name>
</gene>
<name>A0AAE1Y8B0_9LAMI</name>
<dbReference type="Proteomes" id="UP001293254">
    <property type="component" value="Unassembled WGS sequence"/>
</dbReference>
<proteinExistence type="predicted"/>
<feature type="region of interest" description="Disordered" evidence="1">
    <location>
        <begin position="1"/>
        <end position="20"/>
    </location>
</feature>
<dbReference type="AlphaFoldDB" id="A0AAE1Y8B0"/>
<reference evidence="2" key="1">
    <citation type="submission" date="2020-06" db="EMBL/GenBank/DDBJ databases">
        <authorList>
            <person name="Li T."/>
            <person name="Hu X."/>
            <person name="Zhang T."/>
            <person name="Song X."/>
            <person name="Zhang H."/>
            <person name="Dai N."/>
            <person name="Sheng W."/>
            <person name="Hou X."/>
            <person name="Wei L."/>
        </authorList>
    </citation>
    <scope>NUCLEOTIDE SEQUENCE</scope>
    <source>
        <strain evidence="2">3651</strain>
        <tissue evidence="2">Leaf</tissue>
    </source>
</reference>
<reference evidence="2" key="2">
    <citation type="journal article" date="2024" name="Plant">
        <title>Genomic evolution and insights into agronomic trait innovations of Sesamum species.</title>
        <authorList>
            <person name="Miao H."/>
            <person name="Wang L."/>
            <person name="Qu L."/>
            <person name="Liu H."/>
            <person name="Sun Y."/>
            <person name="Le M."/>
            <person name="Wang Q."/>
            <person name="Wei S."/>
            <person name="Zheng Y."/>
            <person name="Lin W."/>
            <person name="Duan Y."/>
            <person name="Cao H."/>
            <person name="Xiong S."/>
            <person name="Wang X."/>
            <person name="Wei L."/>
            <person name="Li C."/>
            <person name="Ma Q."/>
            <person name="Ju M."/>
            <person name="Zhao R."/>
            <person name="Li G."/>
            <person name="Mu C."/>
            <person name="Tian Q."/>
            <person name="Mei H."/>
            <person name="Zhang T."/>
            <person name="Gao T."/>
            <person name="Zhang H."/>
        </authorList>
    </citation>
    <scope>NUCLEOTIDE SEQUENCE</scope>
    <source>
        <strain evidence="2">3651</strain>
    </source>
</reference>
<keyword evidence="3" id="KW-1185">Reference proteome</keyword>